<dbReference type="InterPro" id="IPR049492">
    <property type="entry name" value="BD-FAE-like_dom"/>
</dbReference>
<organism evidence="3 4">
    <name type="scientific">Dictyobacter kobayashii</name>
    <dbReference type="NCBI Taxonomy" id="2014872"/>
    <lineage>
        <taxon>Bacteria</taxon>
        <taxon>Bacillati</taxon>
        <taxon>Chloroflexota</taxon>
        <taxon>Ktedonobacteria</taxon>
        <taxon>Ktedonobacterales</taxon>
        <taxon>Dictyobacteraceae</taxon>
        <taxon>Dictyobacter</taxon>
    </lineage>
</organism>
<protein>
    <submittedName>
        <fullName evidence="3">Endo-1,4-beta-xylanase</fullName>
    </submittedName>
</protein>
<name>A0A402ASS4_9CHLR</name>
<comment type="caution">
    <text evidence="3">The sequence shown here is derived from an EMBL/GenBank/DDBJ whole genome shotgun (WGS) entry which is preliminary data.</text>
</comment>
<evidence type="ECO:0000313" key="3">
    <source>
        <dbReference type="EMBL" id="GCE22160.1"/>
    </source>
</evidence>
<reference evidence="4" key="1">
    <citation type="submission" date="2018-12" db="EMBL/GenBank/DDBJ databases">
        <title>Tengunoibacter tsumagoiensis gen. nov., sp. nov., Dictyobacter kobayashii sp. nov., D. alpinus sp. nov., and D. joshuensis sp. nov. and description of Dictyobacteraceae fam. nov. within the order Ktedonobacterales isolated from Tengu-no-mugimeshi.</title>
        <authorList>
            <person name="Wang C.M."/>
            <person name="Zheng Y."/>
            <person name="Sakai Y."/>
            <person name="Toyoda A."/>
            <person name="Minakuchi Y."/>
            <person name="Abe K."/>
            <person name="Yokota A."/>
            <person name="Yabe S."/>
        </authorList>
    </citation>
    <scope>NUCLEOTIDE SEQUENCE [LARGE SCALE GENOMIC DNA]</scope>
    <source>
        <strain evidence="4">Uno11</strain>
    </source>
</reference>
<dbReference type="InterPro" id="IPR050300">
    <property type="entry name" value="GDXG_lipolytic_enzyme"/>
</dbReference>
<evidence type="ECO:0000259" key="2">
    <source>
        <dbReference type="Pfam" id="PF20434"/>
    </source>
</evidence>
<proteinExistence type="predicted"/>
<dbReference type="AlphaFoldDB" id="A0A402ASS4"/>
<dbReference type="Gene3D" id="3.40.50.1820">
    <property type="entry name" value="alpha/beta hydrolase"/>
    <property type="match status" value="1"/>
</dbReference>
<evidence type="ECO:0000256" key="1">
    <source>
        <dbReference type="ARBA" id="ARBA00022801"/>
    </source>
</evidence>
<keyword evidence="1 3" id="KW-0378">Hydrolase</keyword>
<accession>A0A402ASS4</accession>
<sequence length="284" mass="31159">MNTLFSQLDERVLYRLWPSAAPGARGTGPEDIPTLQAVLPAAHTASAAACIVCPGGGYVMLAEHEGVPVAQWLASQGITAFILRYRHAFTYQHPIPLGDALRAVRFVRAHARTWQLDPERIGMIGFSAGGHLTSLVATHDPVGHIESEDPIERIPAHLNAHVLVYPVIHSADNSVLENIQDAHLSPEQVADLKSDRRVTARTSPAFLVHSTQDRGVPVDNSDAYAARLQAAGVPYEYIRTDQQEHGFGLQDFWTHACARWFQNLGWSSTAPAQAQDRVCARRET</sequence>
<keyword evidence="3" id="KW-0624">Polysaccharide degradation</keyword>
<dbReference type="Proteomes" id="UP000287188">
    <property type="component" value="Unassembled WGS sequence"/>
</dbReference>
<evidence type="ECO:0000313" key="4">
    <source>
        <dbReference type="Proteomes" id="UP000287188"/>
    </source>
</evidence>
<keyword evidence="3" id="KW-0119">Carbohydrate metabolism</keyword>
<dbReference type="GO" id="GO:0016798">
    <property type="term" value="F:hydrolase activity, acting on glycosyl bonds"/>
    <property type="evidence" value="ECO:0007669"/>
    <property type="project" value="UniProtKB-KW"/>
</dbReference>
<dbReference type="RefSeq" id="WP_126554729.1">
    <property type="nucleotide sequence ID" value="NZ_BIFS01000002.1"/>
</dbReference>
<keyword evidence="4" id="KW-1185">Reference proteome</keyword>
<keyword evidence="3" id="KW-0326">Glycosidase</keyword>
<dbReference type="Pfam" id="PF20434">
    <property type="entry name" value="BD-FAE"/>
    <property type="match status" value="1"/>
</dbReference>
<dbReference type="PANTHER" id="PTHR48081">
    <property type="entry name" value="AB HYDROLASE SUPERFAMILY PROTEIN C4A8.06C"/>
    <property type="match status" value="1"/>
</dbReference>
<dbReference type="OrthoDB" id="9794725at2"/>
<dbReference type="EMBL" id="BIFS01000002">
    <property type="protein sequence ID" value="GCE22160.1"/>
    <property type="molecule type" value="Genomic_DNA"/>
</dbReference>
<dbReference type="SUPFAM" id="SSF53474">
    <property type="entry name" value="alpha/beta-Hydrolases"/>
    <property type="match status" value="1"/>
</dbReference>
<gene>
    <name evidence="3" type="ORF">KDK_59600</name>
</gene>
<dbReference type="PANTHER" id="PTHR48081:SF6">
    <property type="entry name" value="PEPTIDASE S9 PROLYL OLIGOPEPTIDASE CATALYTIC DOMAIN-CONTAINING PROTEIN"/>
    <property type="match status" value="1"/>
</dbReference>
<feature type="domain" description="BD-FAE-like" evidence="2">
    <location>
        <begin position="38"/>
        <end position="227"/>
    </location>
</feature>
<dbReference type="InterPro" id="IPR029058">
    <property type="entry name" value="AB_hydrolase_fold"/>
</dbReference>
<keyword evidence="3" id="KW-0858">Xylan degradation</keyword>
<dbReference type="GO" id="GO:0045493">
    <property type="term" value="P:xylan catabolic process"/>
    <property type="evidence" value="ECO:0007669"/>
    <property type="project" value="UniProtKB-KW"/>
</dbReference>